<reference evidence="3 4" key="1">
    <citation type="journal article" date="2014" name="Nat. Commun.">
        <title>Molecular traces of alternative social organization in a termite genome.</title>
        <authorList>
            <person name="Terrapon N."/>
            <person name="Li C."/>
            <person name="Robertson H.M."/>
            <person name="Ji L."/>
            <person name="Meng X."/>
            <person name="Booth W."/>
            <person name="Chen Z."/>
            <person name="Childers C.P."/>
            <person name="Glastad K.M."/>
            <person name="Gokhale K."/>
            <person name="Gowin J."/>
            <person name="Gronenberg W."/>
            <person name="Hermansen R.A."/>
            <person name="Hu H."/>
            <person name="Hunt B.G."/>
            <person name="Huylmans A.K."/>
            <person name="Khalil S.M."/>
            <person name="Mitchell R.D."/>
            <person name="Munoz-Torres M.C."/>
            <person name="Mustard J.A."/>
            <person name="Pan H."/>
            <person name="Reese J.T."/>
            <person name="Scharf M.E."/>
            <person name="Sun F."/>
            <person name="Vogel H."/>
            <person name="Xiao J."/>
            <person name="Yang W."/>
            <person name="Yang Z."/>
            <person name="Yang Z."/>
            <person name="Zhou J."/>
            <person name="Zhu J."/>
            <person name="Brent C.S."/>
            <person name="Elsik C.G."/>
            <person name="Goodisman M.A."/>
            <person name="Liberles D.A."/>
            <person name="Roe R.M."/>
            <person name="Vargo E.L."/>
            <person name="Vilcinskas A."/>
            <person name="Wang J."/>
            <person name="Bornberg-Bauer E."/>
            <person name="Korb J."/>
            <person name="Zhang G."/>
            <person name="Liebig J."/>
        </authorList>
    </citation>
    <scope>NUCLEOTIDE SEQUENCE [LARGE SCALE GENOMIC DNA]</scope>
    <source>
        <tissue evidence="3">Whole organism</tissue>
    </source>
</reference>
<gene>
    <name evidence="3" type="ORF">L798_02850</name>
</gene>
<feature type="region of interest" description="Disordered" evidence="1">
    <location>
        <begin position="1221"/>
        <end position="1246"/>
    </location>
</feature>
<proteinExistence type="predicted"/>
<feature type="compositionally biased region" description="Polar residues" evidence="1">
    <location>
        <begin position="1232"/>
        <end position="1241"/>
    </location>
</feature>
<evidence type="ECO:0000256" key="1">
    <source>
        <dbReference type="SAM" id="MobiDB-lite"/>
    </source>
</evidence>
<dbReference type="Gene3D" id="2.40.50.140">
    <property type="entry name" value="Nucleic acid-binding proteins"/>
    <property type="match status" value="2"/>
</dbReference>
<dbReference type="InterPro" id="IPR011564">
    <property type="entry name" value="Telomer_end-bd_POT1/Cdc13"/>
</dbReference>
<evidence type="ECO:0000313" key="3">
    <source>
        <dbReference type="EMBL" id="KDR21961.1"/>
    </source>
</evidence>
<dbReference type="InParanoid" id="A0A067RDK8"/>
<dbReference type="GO" id="GO:0000723">
    <property type="term" value="P:telomere maintenance"/>
    <property type="evidence" value="ECO:0007669"/>
    <property type="project" value="InterPro"/>
</dbReference>
<dbReference type="eggNOG" id="ENOG502SWV5">
    <property type="taxonomic scope" value="Eukaryota"/>
</dbReference>
<feature type="region of interest" description="Disordered" evidence="1">
    <location>
        <begin position="822"/>
        <end position="866"/>
    </location>
</feature>
<dbReference type="SMART" id="SM00976">
    <property type="entry name" value="Telo_bind"/>
    <property type="match status" value="1"/>
</dbReference>
<feature type="compositionally biased region" description="Low complexity" evidence="1">
    <location>
        <begin position="1221"/>
        <end position="1231"/>
    </location>
</feature>
<dbReference type="OrthoDB" id="6356751at2759"/>
<feature type="region of interest" description="Disordered" evidence="1">
    <location>
        <begin position="1106"/>
        <end position="1128"/>
    </location>
</feature>
<dbReference type="STRING" id="136037.A0A067RDK8"/>
<dbReference type="SUPFAM" id="SSF50249">
    <property type="entry name" value="Nucleic acid-binding proteins"/>
    <property type="match status" value="2"/>
</dbReference>
<organism evidence="3 4">
    <name type="scientific">Zootermopsis nevadensis</name>
    <name type="common">Dampwood termite</name>
    <dbReference type="NCBI Taxonomy" id="136037"/>
    <lineage>
        <taxon>Eukaryota</taxon>
        <taxon>Metazoa</taxon>
        <taxon>Ecdysozoa</taxon>
        <taxon>Arthropoda</taxon>
        <taxon>Hexapoda</taxon>
        <taxon>Insecta</taxon>
        <taxon>Pterygota</taxon>
        <taxon>Neoptera</taxon>
        <taxon>Polyneoptera</taxon>
        <taxon>Dictyoptera</taxon>
        <taxon>Blattodea</taxon>
        <taxon>Blattoidea</taxon>
        <taxon>Termitoidae</taxon>
        <taxon>Termopsidae</taxon>
        <taxon>Zootermopsis</taxon>
    </lineage>
</organism>
<protein>
    <recommendedName>
        <fullName evidence="2">Telomeric single stranded DNA binding POT1/Cdc13 domain-containing protein</fullName>
    </recommendedName>
</protein>
<dbReference type="InterPro" id="IPR012340">
    <property type="entry name" value="NA-bd_OB-fold"/>
</dbReference>
<feature type="domain" description="Telomeric single stranded DNA binding POT1/Cdc13" evidence="2">
    <location>
        <begin position="275"/>
        <end position="406"/>
    </location>
</feature>
<dbReference type="GO" id="GO:0000781">
    <property type="term" value="C:chromosome, telomeric region"/>
    <property type="evidence" value="ECO:0007669"/>
    <property type="project" value="InterPro"/>
</dbReference>
<sequence length="1562" mass="172337">MTESCVRELKIQTPTLKHFIREVQKHGNIFMLNDLYAHDQKQHNEIILGVICHISSVIKNHDRQLLVIYLHEVTVDCQKGKLFNVYAFNKFATSLADARLQKGDFAAFRSAYIEENTKYRVEIDCHDLQARMGIPPRPGAKVFFIRKSRMTNFRNSQRLSPVRCLSPYASLKRLPNTINSGDPASTFDRGPSPSLIVTSCNSRSVSPLSDISDTIKVNSTSPRVSSDYPLPTYSSVGNASPAVSPDFSSVRVMQPHGSLGENAVRLQNTKITYTYKKISELVEPEQKVNVYGVVSSITKMPTESTKHAIVRLRDETCRPTQDFRVHIFFKCEQAFPKLECGYILRLHRMKTELFNGVLDGRVFSTSDIVTFPPEGQGLKNAFSTAGSFHFCDSDARCLTELRRWFASQNQELTASTPVPATVNSTAPLSPQVVDLASDPTTMANVHQSDRPSLMTAEVPDTDQVVVSSEPTATLLSEIKKEGSYNLVCKVLKVEILSDEMLILKVTDGTLCTFSVCFDKNSDTQEEAYASREVRILVLDPPLKLKQVKKGSFVELKNVKVELISVPQFKRPILSFKLIGNDNSVNICKGLESKAVTLRRRLKAVQLKLQHHNKYVELQIRKLAPECHKRQQPGDCACPSSSSLLSLLSSSDSDSPHTNTEYDSEIDCGTESENRSTNVIKEIEKSVSRPVSSVSRKRHMSHEDVRFGSGHKLKKIMSEDLDSQRMVGIGVADTQTNDEAPAQIEVFTNNTDNSELLLNVDQSHSGSMSQISGIQRQTISKQTSLHSNNLELTNSKSLSVMSKQDTNHAVSCKQFKKFDVQSGAHGIKSVPPPSSKKPNSSENSGHNTSSTSVTSSKDQFMSAVSSPLHSSPILKQCTVNKQGSRIVTSAQQEGNVCLPSTSKQQISLHQTKDMIESAQKLQQSITFPLSLSNTNGTTFSKKLVSMLLNDLGKAVIVRHCTSGKAHDSLEQGSNVQGQRSRAVTPTSAIPDSSSFHCGFQSNDDLVDNSVRSLSGMIVRNDLNTEPSNSVSSPVILDNVSQNSSRIASVPLAHKGKMDNKVAASKDTLSGIISVDNGKNKSEFKLLHVEMSRGDDFVCVAQHPVQENDQSNSKDYAEVRNTPPPLTSVGDRNCWSLQKSVAEQNISNTSQFPLSEKISDFSGNSNCKEQHSEHSVVSEQSMQQDYIAGSMFHKDDAQERVDEINEMYDQFANAIQTRSGAQYYTSTQSSGSQNMTPVFNADSSRGDELSDTESVASEVIPASEVDDLDLSDKFSALKQACVTSSLPSSNQDIEDLLFVDDIGSGVSSSVTKNNGGIAEGGHIFEENKSGSEVKEDCIAQGDRRCRVLSDKHTTEDEHMGLSSAELDNDTIEYKVVFASGINAMPGILKANISYIKKKRITRNQQVYLLKAWVKDVEPPIHSGSKTDIITGFCKSCTQMQSYEALVKRAGTNQPLCGHCFKTGKKNPVVLAFLLRLYLIDENDDELIVTVSAHHGVELLGCPINAYLSDSMAQRRVRQILTKLIEKNKNVPVHSRGPMLKLLIMPVHTSEGTEYLVHNTYLFSC</sequence>
<dbReference type="Proteomes" id="UP000027135">
    <property type="component" value="Unassembled WGS sequence"/>
</dbReference>
<evidence type="ECO:0000313" key="4">
    <source>
        <dbReference type="Proteomes" id="UP000027135"/>
    </source>
</evidence>
<evidence type="ECO:0000259" key="2">
    <source>
        <dbReference type="SMART" id="SM00976"/>
    </source>
</evidence>
<feature type="region of interest" description="Disordered" evidence="1">
    <location>
        <begin position="646"/>
        <end position="674"/>
    </location>
</feature>
<dbReference type="GO" id="GO:0003677">
    <property type="term" value="F:DNA binding"/>
    <property type="evidence" value="ECO:0007669"/>
    <property type="project" value="InterPro"/>
</dbReference>
<name>A0A067RDK8_ZOONE</name>
<dbReference type="Pfam" id="PF02765">
    <property type="entry name" value="POT1"/>
    <property type="match status" value="1"/>
</dbReference>
<feature type="compositionally biased region" description="Polar residues" evidence="1">
    <location>
        <begin position="844"/>
        <end position="866"/>
    </location>
</feature>
<dbReference type="EMBL" id="KK852529">
    <property type="protein sequence ID" value="KDR21961.1"/>
    <property type="molecule type" value="Genomic_DNA"/>
</dbReference>
<keyword evidence="4" id="KW-1185">Reference proteome</keyword>
<accession>A0A067RDK8</accession>